<dbReference type="InterPro" id="IPR034405">
    <property type="entry name" value="F420"/>
</dbReference>
<evidence type="ECO:0000256" key="3">
    <source>
        <dbReference type="ARBA" id="ARBA00022723"/>
    </source>
</evidence>
<dbReference type="InterPro" id="IPR022432">
    <property type="entry name" value="MqnE"/>
</dbReference>
<evidence type="ECO:0000256" key="5">
    <source>
        <dbReference type="ARBA" id="ARBA00023014"/>
    </source>
</evidence>
<dbReference type="SUPFAM" id="SSF102114">
    <property type="entry name" value="Radical SAM enzymes"/>
    <property type="match status" value="1"/>
</dbReference>
<evidence type="ECO:0000256" key="2">
    <source>
        <dbReference type="ARBA" id="ARBA00022691"/>
    </source>
</evidence>
<dbReference type="InterPro" id="IPR020050">
    <property type="entry name" value="FO_synthase_su2"/>
</dbReference>
<sequence length="351" mass="39819">MSKNEILKSFLVPKEALKLYDLDIFTLGKMAGAIREEYFGKKTFFNSNRHLNPTNECSDICKFCAFSAHRKNPNSYTLSKKEALDQVQMAVNNGALEIHIVGAHNPKLDLEWYLELFRTIKEKYPQIHIKALTGAEVNFLSKISNKSYQEVLELMVENGVDSMPGGGAEIFDEGIREKICKGKVDSIRWLEIHGYWHSLGKKSNATMLFGHIESREHRIDHLLRLYHQQEKSQGFNAFIPLVYQKENNFLKVKSFPSGQEILKTIAISRILLPNIPHIKAYWATLGLNLALVAQEFGADDIDGTIQKEAIQSAAGSKSANGILRDELISQIKDSGFIPVERDSLYNEIKIY</sequence>
<dbReference type="InterPro" id="IPR045567">
    <property type="entry name" value="CofH/MnqC-like_C"/>
</dbReference>
<dbReference type="SFLD" id="SFLDG01389">
    <property type="entry name" value="menaquinone_synthsis_involved"/>
    <property type="match status" value="1"/>
</dbReference>
<reference evidence="8" key="1">
    <citation type="submission" date="2022-06" db="EMBL/GenBank/DDBJ databases">
        <title>Helicobacter colisuis sp. nov.</title>
        <authorList>
            <person name="Papic B."/>
            <person name="Gruntar I."/>
        </authorList>
    </citation>
    <scope>NUCLEOTIDE SEQUENCE</scope>
    <source>
        <strain evidence="8">11154-15</strain>
    </source>
</reference>
<comment type="caution">
    <text evidence="8">The sequence shown here is derived from an EMBL/GenBank/DDBJ whole genome shotgun (WGS) entry which is preliminary data.</text>
</comment>
<evidence type="ECO:0000256" key="1">
    <source>
        <dbReference type="ARBA" id="ARBA00022485"/>
    </source>
</evidence>
<feature type="binding site" evidence="6">
    <location>
        <position position="64"/>
    </location>
    <ligand>
        <name>[4Fe-4S] cluster</name>
        <dbReference type="ChEBI" id="CHEBI:49883"/>
        <note>4Fe-4S-S-AdoMet</note>
    </ligand>
</feature>
<feature type="domain" description="Radical SAM core" evidence="7">
    <location>
        <begin position="43"/>
        <end position="274"/>
    </location>
</feature>
<dbReference type="PROSITE" id="PS51918">
    <property type="entry name" value="RADICAL_SAM"/>
    <property type="match status" value="1"/>
</dbReference>
<keyword evidence="1 6" id="KW-0004">4Fe-4S</keyword>
<dbReference type="InterPro" id="IPR007197">
    <property type="entry name" value="rSAM"/>
</dbReference>
<gene>
    <name evidence="6 8" type="primary">mqnE</name>
    <name evidence="8" type="ORF">NCR95_04410</name>
</gene>
<evidence type="ECO:0000313" key="9">
    <source>
        <dbReference type="Proteomes" id="UP001057522"/>
    </source>
</evidence>
<name>A0ABT0TU01_9HELI</name>
<keyword evidence="3 6" id="KW-0479">Metal-binding</keyword>
<keyword evidence="6" id="KW-0808">Transferase</keyword>
<evidence type="ECO:0000256" key="6">
    <source>
        <dbReference type="HAMAP-Rule" id="MF_00993"/>
    </source>
</evidence>
<accession>A0ABT0TU01</accession>
<dbReference type="Pfam" id="PF04055">
    <property type="entry name" value="Radical_SAM"/>
    <property type="match status" value="1"/>
</dbReference>
<comment type="function">
    <text evidence="6">Radical SAM enzyme that catalyzes the addition of the adenosyl radical to the double bond of 3-[(1-carboxyvinyl)oxy]benzoate, leading to aminodeoxyfutalosine (AFL), a key intermediate in the formation of menaquinone (MK, vitamin K2) from chorismate.</text>
</comment>
<dbReference type="Pfam" id="PF19288">
    <property type="entry name" value="CofH_C"/>
    <property type="match status" value="1"/>
</dbReference>
<dbReference type="NCBIfam" id="NF006276">
    <property type="entry name" value="PRK08444.1"/>
    <property type="match status" value="1"/>
</dbReference>
<dbReference type="SFLD" id="SFLDS00029">
    <property type="entry name" value="Radical_SAM"/>
    <property type="match status" value="1"/>
</dbReference>
<evidence type="ECO:0000313" key="8">
    <source>
        <dbReference type="EMBL" id="MCL9819413.1"/>
    </source>
</evidence>
<dbReference type="Proteomes" id="UP001057522">
    <property type="component" value="Unassembled WGS sequence"/>
</dbReference>
<keyword evidence="5 6" id="KW-0411">Iron-sulfur</keyword>
<keyword evidence="9" id="KW-1185">Reference proteome</keyword>
<organism evidence="8 9">
    <name type="scientific">Helicobacter colisuis</name>
    <dbReference type="NCBI Taxonomy" id="2949739"/>
    <lineage>
        <taxon>Bacteria</taxon>
        <taxon>Pseudomonadati</taxon>
        <taxon>Campylobacterota</taxon>
        <taxon>Epsilonproteobacteria</taxon>
        <taxon>Campylobacterales</taxon>
        <taxon>Helicobacteraceae</taxon>
        <taxon>Helicobacter</taxon>
    </lineage>
</organism>
<dbReference type="CDD" id="cd01335">
    <property type="entry name" value="Radical_SAM"/>
    <property type="match status" value="1"/>
</dbReference>
<dbReference type="Gene3D" id="3.20.20.70">
    <property type="entry name" value="Aldolase class I"/>
    <property type="match status" value="1"/>
</dbReference>
<evidence type="ECO:0000256" key="4">
    <source>
        <dbReference type="ARBA" id="ARBA00023004"/>
    </source>
</evidence>
<protein>
    <recommendedName>
        <fullName evidence="6">Aminodeoxyfutalosine synthase</fullName>
        <shortName evidence="6">AFL synthase</shortName>
        <shortName evidence="6">Aminofutalosine synthase</shortName>
        <ecNumber evidence="6">2.5.1.120</ecNumber>
    </recommendedName>
    <alternativeName>
        <fullName evidence="6">Menaquinone biosynthetic enzyme MqnE</fullName>
    </alternativeName>
</protein>
<dbReference type="EMBL" id="JAMOKX010000003">
    <property type="protein sequence ID" value="MCL9819413.1"/>
    <property type="molecule type" value="Genomic_DNA"/>
</dbReference>
<dbReference type="EC" id="2.5.1.120" evidence="6"/>
<dbReference type="RefSeq" id="WP_250604110.1">
    <property type="nucleotide sequence ID" value="NZ_JAMOKX010000003.1"/>
</dbReference>
<comment type="catalytic activity">
    <reaction evidence="6">
        <text>3-[(1-carboxyvinyl)-oxy]benzoate + S-adenosyl-L-methionine + H2O = 6-amino-6-deoxyfutalosine + hydrogencarbonate + L-methionine + H(+)</text>
        <dbReference type="Rhea" id="RHEA:33075"/>
        <dbReference type="ChEBI" id="CHEBI:15377"/>
        <dbReference type="ChEBI" id="CHEBI:15378"/>
        <dbReference type="ChEBI" id="CHEBI:17544"/>
        <dbReference type="ChEBI" id="CHEBI:57844"/>
        <dbReference type="ChEBI" id="CHEBI:59789"/>
        <dbReference type="ChEBI" id="CHEBI:64286"/>
        <dbReference type="ChEBI" id="CHEBI:76981"/>
        <dbReference type="EC" id="2.5.1.120"/>
    </reaction>
</comment>
<dbReference type="SFLD" id="SFLDG01064">
    <property type="entry name" value="F420__menaquinone_cofactor_bio"/>
    <property type="match status" value="1"/>
</dbReference>
<dbReference type="PIRSF" id="PIRSF004762">
    <property type="entry name" value="CHP00423"/>
    <property type="match status" value="1"/>
</dbReference>
<dbReference type="NCBIfam" id="TIGR03700">
    <property type="entry name" value="mena_SCO4494"/>
    <property type="match status" value="1"/>
</dbReference>
<evidence type="ECO:0000259" key="7">
    <source>
        <dbReference type="PROSITE" id="PS51918"/>
    </source>
</evidence>
<dbReference type="InterPro" id="IPR013785">
    <property type="entry name" value="Aldolase_TIM"/>
</dbReference>
<keyword evidence="4 6" id="KW-0408">Iron</keyword>
<proteinExistence type="inferred from homology"/>
<keyword evidence="2 6" id="KW-0949">S-adenosyl-L-methionine</keyword>
<dbReference type="SFLD" id="SFLDF00343">
    <property type="entry name" value="aminofutalosine_synthase_(mqnE"/>
    <property type="match status" value="1"/>
</dbReference>
<dbReference type="InterPro" id="IPR058240">
    <property type="entry name" value="rSAM_sf"/>
</dbReference>
<feature type="binding site" evidence="6">
    <location>
        <position position="61"/>
    </location>
    <ligand>
        <name>[4Fe-4S] cluster</name>
        <dbReference type="ChEBI" id="CHEBI:49883"/>
        <note>4Fe-4S-S-AdoMet</note>
    </ligand>
</feature>
<dbReference type="HAMAP" id="MF_00993">
    <property type="entry name" value="MqnE"/>
    <property type="match status" value="1"/>
</dbReference>
<dbReference type="NCBIfam" id="TIGR00423">
    <property type="entry name" value="CofH family radical SAM protein"/>
    <property type="match status" value="1"/>
</dbReference>
<dbReference type="PANTHER" id="PTHR43076:SF7">
    <property type="entry name" value="AMINODEOXYFUTALOSINE SYNTHASE"/>
    <property type="match status" value="1"/>
</dbReference>
<feature type="binding site" evidence="6">
    <location>
        <position position="57"/>
    </location>
    <ligand>
        <name>[4Fe-4S] cluster</name>
        <dbReference type="ChEBI" id="CHEBI:49883"/>
        <note>4Fe-4S-S-AdoMet</note>
    </ligand>
</feature>
<comment type="pathway">
    <text evidence="6">Quinol/quinone metabolism; menaquinone biosynthesis.</text>
</comment>
<keyword evidence="6" id="KW-0474">Menaquinone biosynthesis</keyword>
<dbReference type="PANTHER" id="PTHR43076">
    <property type="entry name" value="FO SYNTHASE (COFH)"/>
    <property type="match status" value="1"/>
</dbReference>
<comment type="similarity">
    <text evidence="6">Belongs to the radical SAM superfamily. MqnE family.</text>
</comment>
<comment type="cofactor">
    <cofactor evidence="6">
        <name>[4Fe-4S] cluster</name>
        <dbReference type="ChEBI" id="CHEBI:49883"/>
    </cofactor>
    <text evidence="6">Binds 1 [4Fe-4S] cluster. The cluster is coordinated with 3 cysteines and an exchangeable S-adenosyl-L-methionine.</text>
</comment>